<gene>
    <name evidence="1" type="ORF">NPIL_405621</name>
</gene>
<organism evidence="1 2">
    <name type="scientific">Nephila pilipes</name>
    <name type="common">Giant wood spider</name>
    <name type="synonym">Nephila maculata</name>
    <dbReference type="NCBI Taxonomy" id="299642"/>
    <lineage>
        <taxon>Eukaryota</taxon>
        <taxon>Metazoa</taxon>
        <taxon>Ecdysozoa</taxon>
        <taxon>Arthropoda</taxon>
        <taxon>Chelicerata</taxon>
        <taxon>Arachnida</taxon>
        <taxon>Araneae</taxon>
        <taxon>Araneomorphae</taxon>
        <taxon>Entelegynae</taxon>
        <taxon>Araneoidea</taxon>
        <taxon>Nephilidae</taxon>
        <taxon>Nephila</taxon>
    </lineage>
</organism>
<evidence type="ECO:0000313" key="2">
    <source>
        <dbReference type="Proteomes" id="UP000887013"/>
    </source>
</evidence>
<dbReference type="AlphaFoldDB" id="A0A8X6TZT7"/>
<feature type="non-terminal residue" evidence="1">
    <location>
        <position position="1"/>
    </location>
</feature>
<dbReference type="Proteomes" id="UP000887013">
    <property type="component" value="Unassembled WGS sequence"/>
</dbReference>
<reference evidence="1" key="1">
    <citation type="submission" date="2020-08" db="EMBL/GenBank/DDBJ databases">
        <title>Multicomponent nature underlies the extraordinary mechanical properties of spider dragline silk.</title>
        <authorList>
            <person name="Kono N."/>
            <person name="Nakamura H."/>
            <person name="Mori M."/>
            <person name="Yoshida Y."/>
            <person name="Ohtoshi R."/>
            <person name="Malay A.D."/>
            <person name="Moran D.A.P."/>
            <person name="Tomita M."/>
            <person name="Numata K."/>
            <person name="Arakawa K."/>
        </authorList>
    </citation>
    <scope>NUCLEOTIDE SEQUENCE</scope>
</reference>
<proteinExistence type="predicted"/>
<evidence type="ECO:0000313" key="1">
    <source>
        <dbReference type="EMBL" id="GFT60614.1"/>
    </source>
</evidence>
<comment type="caution">
    <text evidence="1">The sequence shown here is derived from an EMBL/GenBank/DDBJ whole genome shotgun (WGS) entry which is preliminary data.</text>
</comment>
<keyword evidence="2" id="KW-1185">Reference proteome</keyword>
<protein>
    <submittedName>
        <fullName evidence="1">Uncharacterized protein</fullName>
    </submittedName>
</protein>
<accession>A0A8X6TZT7</accession>
<name>A0A8X6TZT7_NEPPI</name>
<sequence length="38" mass="4084">RARGDVFRGSEEVPRINEGDVVAAALGESVLKRVLSTE</sequence>
<dbReference type="EMBL" id="BMAW01067601">
    <property type="protein sequence ID" value="GFT60614.1"/>
    <property type="molecule type" value="Genomic_DNA"/>
</dbReference>